<sequence>MDILLTFYLLSRRAKKIAPDVFELQTKGKDYVDFSYPTPPVGIEALPSKSDEEFESRKLKEEEVMVALRDESVTITGICGKTTLVEKTRQRVEQERFFDEALDLKKLGIPIGGNHSHRRKVTLTACLQDVCEIMEAQRIMEVGSLSEKEAWILFRQKAGNSIDDHSLQHTEKECKDFPLAIITVV</sequence>
<evidence type="ECO:0000259" key="2">
    <source>
        <dbReference type="Pfam" id="PF00931"/>
    </source>
</evidence>
<dbReference type="Pfam" id="PF00931">
    <property type="entry name" value="NB-ARC"/>
    <property type="match status" value="1"/>
</dbReference>
<dbReference type="PANTHER" id="PTHR33463:SF198">
    <property type="entry name" value="RPP4C3"/>
    <property type="match status" value="1"/>
</dbReference>
<dbReference type="Proteomes" id="UP001291623">
    <property type="component" value="Unassembled WGS sequence"/>
</dbReference>
<name>A0AAE1S757_9SOLA</name>
<proteinExistence type="predicted"/>
<dbReference type="EMBL" id="JAVYJV010000008">
    <property type="protein sequence ID" value="KAK4364546.1"/>
    <property type="molecule type" value="Genomic_DNA"/>
</dbReference>
<keyword evidence="4" id="KW-1185">Reference proteome</keyword>
<accession>A0AAE1S757</accession>
<dbReference type="InterPro" id="IPR002182">
    <property type="entry name" value="NB-ARC"/>
</dbReference>
<organism evidence="3 4">
    <name type="scientific">Anisodus tanguticus</name>
    <dbReference type="NCBI Taxonomy" id="243964"/>
    <lineage>
        <taxon>Eukaryota</taxon>
        <taxon>Viridiplantae</taxon>
        <taxon>Streptophyta</taxon>
        <taxon>Embryophyta</taxon>
        <taxon>Tracheophyta</taxon>
        <taxon>Spermatophyta</taxon>
        <taxon>Magnoliopsida</taxon>
        <taxon>eudicotyledons</taxon>
        <taxon>Gunneridae</taxon>
        <taxon>Pentapetalae</taxon>
        <taxon>asterids</taxon>
        <taxon>lamiids</taxon>
        <taxon>Solanales</taxon>
        <taxon>Solanaceae</taxon>
        <taxon>Solanoideae</taxon>
        <taxon>Hyoscyameae</taxon>
        <taxon>Anisodus</taxon>
    </lineage>
</organism>
<protein>
    <recommendedName>
        <fullName evidence="2">NB-ARC domain-containing protein</fullName>
    </recommendedName>
</protein>
<dbReference type="InterPro" id="IPR050905">
    <property type="entry name" value="Plant_NBS-LRR"/>
</dbReference>
<comment type="caution">
    <text evidence="3">The sequence shown here is derived from an EMBL/GenBank/DDBJ whole genome shotgun (WGS) entry which is preliminary data.</text>
</comment>
<reference evidence="3" key="1">
    <citation type="submission" date="2023-12" db="EMBL/GenBank/DDBJ databases">
        <title>Genome assembly of Anisodus tanguticus.</title>
        <authorList>
            <person name="Wang Y.-J."/>
        </authorList>
    </citation>
    <scope>NUCLEOTIDE SEQUENCE</scope>
    <source>
        <strain evidence="3">KB-2021</strain>
        <tissue evidence="3">Leaf</tissue>
    </source>
</reference>
<dbReference type="GO" id="GO:0043531">
    <property type="term" value="F:ADP binding"/>
    <property type="evidence" value="ECO:0007669"/>
    <property type="project" value="InterPro"/>
</dbReference>
<evidence type="ECO:0000313" key="4">
    <source>
        <dbReference type="Proteomes" id="UP001291623"/>
    </source>
</evidence>
<feature type="domain" description="NB-ARC" evidence="2">
    <location>
        <begin position="104"/>
        <end position="160"/>
    </location>
</feature>
<keyword evidence="1" id="KW-0611">Plant defense</keyword>
<gene>
    <name evidence="3" type="ORF">RND71_015904</name>
</gene>
<dbReference type="PANTHER" id="PTHR33463">
    <property type="entry name" value="NB-ARC DOMAIN-CONTAINING PROTEIN-RELATED"/>
    <property type="match status" value="1"/>
</dbReference>
<dbReference type="AlphaFoldDB" id="A0AAE1S757"/>
<evidence type="ECO:0000313" key="3">
    <source>
        <dbReference type="EMBL" id="KAK4364546.1"/>
    </source>
</evidence>
<evidence type="ECO:0000256" key="1">
    <source>
        <dbReference type="ARBA" id="ARBA00022821"/>
    </source>
</evidence>